<dbReference type="STRING" id="617002.SAMN05660653_00771"/>
<dbReference type="InterPro" id="IPR000286">
    <property type="entry name" value="HDACs"/>
</dbReference>
<evidence type="ECO:0000313" key="3">
    <source>
        <dbReference type="EMBL" id="SDB16611.1"/>
    </source>
</evidence>
<dbReference type="AlphaFoldDB" id="A0A1G6B7L7"/>
<dbReference type="Gene3D" id="3.40.800.20">
    <property type="entry name" value="Histone deacetylase domain"/>
    <property type="match status" value="1"/>
</dbReference>
<dbReference type="PRINTS" id="PR01270">
    <property type="entry name" value="HDASUPER"/>
</dbReference>
<dbReference type="GO" id="GO:0004407">
    <property type="term" value="F:histone deacetylase activity"/>
    <property type="evidence" value="ECO:0007669"/>
    <property type="project" value="TreeGrafter"/>
</dbReference>
<dbReference type="SUPFAM" id="SSF52768">
    <property type="entry name" value="Arginase/deacetylase"/>
    <property type="match status" value="1"/>
</dbReference>
<gene>
    <name evidence="3" type="ORF">SAMN05660653_00771</name>
</gene>
<dbReference type="InterPro" id="IPR023696">
    <property type="entry name" value="Ureohydrolase_dom_sf"/>
</dbReference>
<dbReference type="InterPro" id="IPR037138">
    <property type="entry name" value="His_deacetylse_dom_sf"/>
</dbReference>
<feature type="domain" description="Histone deacetylase" evidence="2">
    <location>
        <begin position="20"/>
        <end position="309"/>
    </location>
</feature>
<evidence type="ECO:0000259" key="2">
    <source>
        <dbReference type="Pfam" id="PF00850"/>
    </source>
</evidence>
<evidence type="ECO:0000256" key="1">
    <source>
        <dbReference type="ARBA" id="ARBA00005947"/>
    </source>
</evidence>
<comment type="similarity">
    <text evidence="1">Belongs to the histone deacetylase family.</text>
</comment>
<dbReference type="GO" id="GO:0040029">
    <property type="term" value="P:epigenetic regulation of gene expression"/>
    <property type="evidence" value="ECO:0007669"/>
    <property type="project" value="TreeGrafter"/>
</dbReference>
<accession>A0A1G6B7L7</accession>
<proteinExistence type="inferred from homology"/>
<organism evidence="3 4">
    <name type="scientific">Desulfonatronum thiosulfatophilum</name>
    <dbReference type="NCBI Taxonomy" id="617002"/>
    <lineage>
        <taxon>Bacteria</taxon>
        <taxon>Pseudomonadati</taxon>
        <taxon>Thermodesulfobacteriota</taxon>
        <taxon>Desulfovibrionia</taxon>
        <taxon>Desulfovibrionales</taxon>
        <taxon>Desulfonatronaceae</taxon>
        <taxon>Desulfonatronum</taxon>
    </lineage>
</organism>
<reference evidence="3 4" key="1">
    <citation type="submission" date="2016-10" db="EMBL/GenBank/DDBJ databases">
        <authorList>
            <person name="de Groot N.N."/>
        </authorList>
    </citation>
    <scope>NUCLEOTIDE SEQUENCE [LARGE SCALE GENOMIC DNA]</scope>
    <source>
        <strain evidence="3 4">ASO4-2</strain>
    </source>
</reference>
<dbReference type="InterPro" id="IPR023801">
    <property type="entry name" value="His_deacetylse_dom"/>
</dbReference>
<evidence type="ECO:0000313" key="4">
    <source>
        <dbReference type="Proteomes" id="UP000198771"/>
    </source>
</evidence>
<dbReference type="CDD" id="cd09992">
    <property type="entry name" value="HDAC_classII"/>
    <property type="match status" value="1"/>
</dbReference>
<dbReference type="RefSeq" id="WP_092117847.1">
    <property type="nucleotide sequence ID" value="NZ_FMXO01000004.1"/>
</dbReference>
<dbReference type="PANTHER" id="PTHR10625:SF10">
    <property type="entry name" value="HISTONE DEACETYLASE HDAC1"/>
    <property type="match status" value="1"/>
</dbReference>
<keyword evidence="4" id="KW-1185">Reference proteome</keyword>
<dbReference type="Pfam" id="PF00850">
    <property type="entry name" value="Hist_deacetyl"/>
    <property type="match status" value="1"/>
</dbReference>
<dbReference type="OrthoDB" id="9808367at2"/>
<sequence length="312" mass="33403">MITALLYDPFFAVHDSGAGHPESPMRYTALVAALEDDREASALPRLSPRPATTRELAYCHGAGYIELAHNRIKGGHRSLGHPDTNVGPGSWDAAVHAAGGAMTAVDAVFNGSIRSVFCVVRPPGHHARPKQGMGFCIFNNIALAARHAQITHGVERVLIVDWDVHHGNGTQEMFYDDPSVLFFSTHQSNWFPYSGAARETGEGAGEGYTINCPFPAGTGIGPILEAFRDRLLPAAKEFQPELVLISAGFDALAVDPLGAFRLHPEDFDELTKMTMEIADASAEGRIVSLLEGGYDLEGLTSAALIHVHALAG</sequence>
<name>A0A1G6B7L7_9BACT</name>
<dbReference type="EMBL" id="FMXO01000004">
    <property type="protein sequence ID" value="SDB16611.1"/>
    <property type="molecule type" value="Genomic_DNA"/>
</dbReference>
<dbReference type="Proteomes" id="UP000198771">
    <property type="component" value="Unassembled WGS sequence"/>
</dbReference>
<protein>
    <submittedName>
        <fullName evidence="3">Acetoin utilization deacetylase AcuC</fullName>
    </submittedName>
</protein>
<dbReference type="PANTHER" id="PTHR10625">
    <property type="entry name" value="HISTONE DEACETYLASE HDAC1-RELATED"/>
    <property type="match status" value="1"/>
</dbReference>